<evidence type="ECO:0000313" key="1">
    <source>
        <dbReference type="EMBL" id="MCG2462098.1"/>
    </source>
</evidence>
<dbReference type="EMBL" id="JAIRBC010000024">
    <property type="protein sequence ID" value="MCG2462098.1"/>
    <property type="molecule type" value="Genomic_DNA"/>
</dbReference>
<protein>
    <submittedName>
        <fullName evidence="1">Uncharacterized protein</fullName>
    </submittedName>
</protein>
<reference evidence="1" key="1">
    <citation type="submission" date="2023-02" db="EMBL/GenBank/DDBJ databases">
        <title>Genome of Flavobacteriaceae gen. nov. sp. strain F89.</title>
        <authorList>
            <person name="Wang Y."/>
        </authorList>
    </citation>
    <scope>NUCLEOTIDE SEQUENCE</scope>
    <source>
        <strain evidence="1">F89</strain>
    </source>
</reference>
<sequence length="74" mass="8288">MINNNEQRNFIKMTTLVSVGLGMGIKEYSVMFPRKNRIQEKSVGIIGLDTSHCIEFTKNINAPNPEPDIAGYMA</sequence>
<proteinExistence type="predicted"/>
<dbReference type="AlphaFoldDB" id="A0AAE3EWD2"/>
<organism evidence="1 2">
    <name type="scientific">Cerina litoralis</name>
    <dbReference type="NCBI Taxonomy" id="2874477"/>
    <lineage>
        <taxon>Bacteria</taxon>
        <taxon>Pseudomonadati</taxon>
        <taxon>Bacteroidota</taxon>
        <taxon>Flavobacteriia</taxon>
        <taxon>Flavobacteriales</taxon>
        <taxon>Flavobacteriaceae</taxon>
        <taxon>Cerina</taxon>
    </lineage>
</organism>
<evidence type="ECO:0000313" key="2">
    <source>
        <dbReference type="Proteomes" id="UP001200642"/>
    </source>
</evidence>
<gene>
    <name evidence="1" type="ORF">K8352_15165</name>
</gene>
<keyword evidence="2" id="KW-1185">Reference proteome</keyword>
<accession>A0AAE3EWD2</accession>
<comment type="caution">
    <text evidence="1">The sequence shown here is derived from an EMBL/GenBank/DDBJ whole genome shotgun (WGS) entry which is preliminary data.</text>
</comment>
<dbReference type="Proteomes" id="UP001200642">
    <property type="component" value="Unassembled WGS sequence"/>
</dbReference>
<name>A0AAE3EWD2_9FLAO</name>
<dbReference type="RefSeq" id="WP_317903239.1">
    <property type="nucleotide sequence ID" value="NZ_JAIRBC010000024.1"/>
</dbReference>